<dbReference type="GO" id="GO:0044877">
    <property type="term" value="F:protein-containing complex binding"/>
    <property type="evidence" value="ECO:0007669"/>
    <property type="project" value="InterPro"/>
</dbReference>
<comment type="caution">
    <text evidence="2">The sequence shown here is derived from an EMBL/GenBank/DDBJ whole genome shotgun (WGS) entry which is preliminary data.</text>
</comment>
<keyword evidence="3" id="KW-1185">Reference proteome</keyword>
<sequence length="236" mass="26572">MSASDVTEAVNLFLMRKFDQCFRECNGIIKTAKCEPEQERNQKLIEAATALGIQALAETDMWYCAIAFITEVYGMVEMCPSSIIQLCILLHAQVKEYLPCHKIVEMWLSNPYNQKSKQHVQVIRTYAYHILCPAGSYNVLRHLVENCDSLTESEKTTLLQISETKTYEESRLLGSKTTSPAVPDSSKSNVTEPVSENHNVNNKSTMPDSSDETLAKSETPDNSVTRARNKAFPRII</sequence>
<proteinExistence type="predicted"/>
<dbReference type="Proteomes" id="UP000678393">
    <property type="component" value="Unassembled WGS sequence"/>
</dbReference>
<dbReference type="PANTHER" id="PTHR16262:SF2">
    <property type="entry name" value="PEROXISOME ASSEMBLY PROTEIN 26"/>
    <property type="match status" value="1"/>
</dbReference>
<gene>
    <name evidence="2" type="ORF">CUNI_LOCUS16738</name>
</gene>
<dbReference type="Pfam" id="PF07163">
    <property type="entry name" value="Pex26"/>
    <property type="match status" value="1"/>
</dbReference>
<dbReference type="AlphaFoldDB" id="A0A8S3ZTG2"/>
<protein>
    <submittedName>
        <fullName evidence="2">Uncharacterized protein</fullName>
    </submittedName>
</protein>
<evidence type="ECO:0000313" key="3">
    <source>
        <dbReference type="Proteomes" id="UP000678393"/>
    </source>
</evidence>
<accession>A0A8S3ZTG2</accession>
<dbReference type="EMBL" id="CAJHNH020004513">
    <property type="protein sequence ID" value="CAG5131180.1"/>
    <property type="molecule type" value="Genomic_DNA"/>
</dbReference>
<feature type="non-terminal residue" evidence="2">
    <location>
        <position position="1"/>
    </location>
</feature>
<evidence type="ECO:0000256" key="1">
    <source>
        <dbReference type="SAM" id="MobiDB-lite"/>
    </source>
</evidence>
<feature type="non-terminal residue" evidence="2">
    <location>
        <position position="236"/>
    </location>
</feature>
<feature type="compositionally biased region" description="Polar residues" evidence="1">
    <location>
        <begin position="175"/>
        <end position="208"/>
    </location>
</feature>
<evidence type="ECO:0000313" key="2">
    <source>
        <dbReference type="EMBL" id="CAG5131180.1"/>
    </source>
</evidence>
<dbReference type="PANTHER" id="PTHR16262">
    <property type="entry name" value="PEROXISOME ASSEMBLY PROTEIN 26"/>
    <property type="match status" value="1"/>
</dbReference>
<dbReference type="GO" id="GO:0051117">
    <property type="term" value="F:ATPase binding"/>
    <property type="evidence" value="ECO:0007669"/>
    <property type="project" value="TreeGrafter"/>
</dbReference>
<dbReference type="InterPro" id="IPR010797">
    <property type="entry name" value="Pex26"/>
</dbReference>
<dbReference type="GO" id="GO:0005778">
    <property type="term" value="C:peroxisomal membrane"/>
    <property type="evidence" value="ECO:0007669"/>
    <property type="project" value="InterPro"/>
</dbReference>
<dbReference type="GO" id="GO:0045046">
    <property type="term" value="P:protein import into peroxisome membrane"/>
    <property type="evidence" value="ECO:0007669"/>
    <property type="project" value="InterPro"/>
</dbReference>
<organism evidence="2 3">
    <name type="scientific">Candidula unifasciata</name>
    <dbReference type="NCBI Taxonomy" id="100452"/>
    <lineage>
        <taxon>Eukaryota</taxon>
        <taxon>Metazoa</taxon>
        <taxon>Spiralia</taxon>
        <taxon>Lophotrochozoa</taxon>
        <taxon>Mollusca</taxon>
        <taxon>Gastropoda</taxon>
        <taxon>Heterobranchia</taxon>
        <taxon>Euthyneura</taxon>
        <taxon>Panpulmonata</taxon>
        <taxon>Eupulmonata</taxon>
        <taxon>Stylommatophora</taxon>
        <taxon>Helicina</taxon>
        <taxon>Helicoidea</taxon>
        <taxon>Geomitridae</taxon>
        <taxon>Candidula</taxon>
    </lineage>
</organism>
<reference evidence="2" key="1">
    <citation type="submission" date="2021-04" db="EMBL/GenBank/DDBJ databases">
        <authorList>
            <consortium name="Molecular Ecology Group"/>
        </authorList>
    </citation>
    <scope>NUCLEOTIDE SEQUENCE</scope>
</reference>
<feature type="region of interest" description="Disordered" evidence="1">
    <location>
        <begin position="169"/>
        <end position="236"/>
    </location>
</feature>
<feature type="compositionally biased region" description="Basic residues" evidence="1">
    <location>
        <begin position="227"/>
        <end position="236"/>
    </location>
</feature>
<name>A0A8S3ZTG2_9EUPU</name>
<dbReference type="GO" id="GO:0016558">
    <property type="term" value="P:protein import into peroxisome matrix"/>
    <property type="evidence" value="ECO:0007669"/>
    <property type="project" value="TreeGrafter"/>
</dbReference>
<dbReference type="OrthoDB" id="5954192at2759"/>